<sequence length="234" mass="26884">MKRIQIADFDRRMPSIELVEKDDHYEAMLVPSYDHTYPSTQIRTIRLADISVNLIVTPQETLLVSALFHKPVQVTDIVSWMQLYTISFAQSDDTGYFVEQADEILEVVLYQKHPIVIATRGQDRLYYDTTGAIEVRRAMNESVGERPLLYLNGEAWYGVPRLTFNRMTDELHVNGTFLYADYMDAHHGKIGFFRENDPSLPIVLLVGQAIVEIELTENPDGSRVLILEQPYDEA</sequence>
<gene>
    <name evidence="1" type="ORF">AS033_11170</name>
</gene>
<dbReference type="AlphaFoldDB" id="A0A0V8GF45"/>
<reference evidence="1 2" key="1">
    <citation type="journal article" date="2015" name="Int. J. Syst. Evol. Microbiol.">
        <title>Exiguobacterium enclense sp. nov., isolated from sediment.</title>
        <authorList>
            <person name="Dastager S.G."/>
            <person name="Mawlankar R."/>
            <person name="Sonalkar V.V."/>
            <person name="Thorat M.N."/>
            <person name="Mual P."/>
            <person name="Verma A."/>
            <person name="Krishnamurthi S."/>
            <person name="Tang S.K."/>
            <person name="Li W.J."/>
        </authorList>
    </citation>
    <scope>NUCLEOTIDE SEQUENCE [LARGE SCALE GENOMIC DNA]</scope>
    <source>
        <strain evidence="1 2">NIO-1109</strain>
    </source>
</reference>
<dbReference type="RefSeq" id="WP_058265552.1">
    <property type="nucleotide sequence ID" value="NZ_FMYN01000003.1"/>
</dbReference>
<organism evidence="1 2">
    <name type="scientific">Exiguobacterium indicum</name>
    <dbReference type="NCBI Taxonomy" id="296995"/>
    <lineage>
        <taxon>Bacteria</taxon>
        <taxon>Bacillati</taxon>
        <taxon>Bacillota</taxon>
        <taxon>Bacilli</taxon>
        <taxon>Bacillales</taxon>
        <taxon>Bacillales Family XII. Incertae Sedis</taxon>
        <taxon>Exiguobacterium</taxon>
    </lineage>
</organism>
<evidence type="ECO:0000313" key="1">
    <source>
        <dbReference type="EMBL" id="KSU48880.1"/>
    </source>
</evidence>
<protein>
    <submittedName>
        <fullName evidence="1">Uncharacterized protein</fullName>
    </submittedName>
</protein>
<comment type="caution">
    <text evidence="1">The sequence shown here is derived from an EMBL/GenBank/DDBJ whole genome shotgun (WGS) entry which is preliminary data.</text>
</comment>
<dbReference type="Proteomes" id="UP000053797">
    <property type="component" value="Unassembled WGS sequence"/>
</dbReference>
<dbReference type="OrthoDB" id="2354479at2"/>
<name>A0A0V8GF45_9BACL</name>
<proteinExistence type="predicted"/>
<accession>A0A0V8GF45</accession>
<dbReference type="EMBL" id="LNQL01000003">
    <property type="protein sequence ID" value="KSU48880.1"/>
    <property type="molecule type" value="Genomic_DNA"/>
</dbReference>
<evidence type="ECO:0000313" key="2">
    <source>
        <dbReference type="Proteomes" id="UP000053797"/>
    </source>
</evidence>